<evidence type="ECO:0000313" key="2">
    <source>
        <dbReference type="EMBL" id="WPD19743.1"/>
    </source>
</evidence>
<dbReference type="Gene3D" id="3.30.460.40">
    <property type="match status" value="1"/>
</dbReference>
<dbReference type="Proteomes" id="UP001304683">
    <property type="component" value="Chromosome"/>
</dbReference>
<protein>
    <submittedName>
        <fullName evidence="2">Uncharacterized protein</fullName>
    </submittedName>
</protein>
<keyword evidence="3" id="KW-1185">Reference proteome</keyword>
<feature type="region of interest" description="Disordered" evidence="1">
    <location>
        <begin position="69"/>
        <end position="93"/>
    </location>
</feature>
<gene>
    <name evidence="2" type="ORF">Q5761_03515</name>
</gene>
<evidence type="ECO:0000256" key="1">
    <source>
        <dbReference type="SAM" id="MobiDB-lite"/>
    </source>
</evidence>
<evidence type="ECO:0000313" key="3">
    <source>
        <dbReference type="Proteomes" id="UP001304683"/>
    </source>
</evidence>
<accession>A0ABZ0QTB2</accession>
<proteinExistence type="predicted"/>
<dbReference type="EMBL" id="CP132508">
    <property type="protein sequence ID" value="WPD19743.1"/>
    <property type="molecule type" value="Genomic_DNA"/>
</dbReference>
<dbReference type="RefSeq" id="WP_318751231.1">
    <property type="nucleotide sequence ID" value="NZ_CP132508.1"/>
</dbReference>
<feature type="compositionally biased region" description="Low complexity" evidence="1">
    <location>
        <begin position="69"/>
        <end position="87"/>
    </location>
</feature>
<sequence>MVLGGSGLLASLGLIDRVRDWDLVTDAPVERVLSAVPAFRGWSGSFRLRARQPYASWFFLRLTPVPEGAPDAEPGPASAGRGSSRASPRPPGGLCRRPVDLIGGFAIRTASGICQLPALQGGTWEGVPTASPEVWLVAYRLLNRHDRADLLAGYLRQHGAAPDCVARMLREPLPGEVRRELESLLDSPRAAP</sequence>
<name>A0ABZ0QTB2_9FIRM</name>
<organism evidence="2 3">
    <name type="scientific">Thermaerobacter composti</name>
    <dbReference type="NCBI Taxonomy" id="554949"/>
    <lineage>
        <taxon>Bacteria</taxon>
        <taxon>Bacillati</taxon>
        <taxon>Bacillota</taxon>
        <taxon>Clostridia</taxon>
        <taxon>Eubacteriales</taxon>
        <taxon>Clostridiales Family XVII. Incertae Sedis</taxon>
        <taxon>Thermaerobacter</taxon>
    </lineage>
</organism>
<reference evidence="2 3" key="1">
    <citation type="submission" date="2023-08" db="EMBL/GenBank/DDBJ databases">
        <title>Genome sequence of Thermaerobacter compostii strain Ins1, a spore-forming filamentous bacterium isolated from a deep geothermal reservoir.</title>
        <authorList>
            <person name="Bregnard D."/>
            <person name="Gonzalez D."/>
            <person name="Junier P."/>
        </authorList>
    </citation>
    <scope>NUCLEOTIDE SEQUENCE [LARGE SCALE GENOMIC DNA]</scope>
    <source>
        <strain evidence="2 3">Ins1</strain>
    </source>
</reference>